<dbReference type="PANTHER" id="PTHR34153:SF2">
    <property type="entry name" value="SI:CH211-262H13.3-RELATED"/>
    <property type="match status" value="1"/>
</dbReference>
<name>A0A226D9I9_FOLCA</name>
<gene>
    <name evidence="2" type="ORF">Fcan01_22940</name>
</gene>
<sequence>MEELLQRVTVLEEIVSEIAKWIHFIPHKRSKYCEETSKTDDETTPQPFNISQSNVQDQVDIEEGIKIEPDGGHLVDLFPSDNEQSSIEEGSQCNKNLHDPLDLSGLDDEDSMLELSAPLDESLEPNHGLTISQNTKNKGKSRNPLQCHDNYDHDTDGRAELPTTDLETPNRPKRYNKLTKQSDEINENGARNYERNHVLDHGLSTGELSDDSSDIQRVKLDSSSPTESLLREFRRFRGQSLKNQDMLLEKMTYLEKLVKQSTTIPSSFSTRKINWPAKTLEELEHIETLLEDQSYYTQEVANLSRKGGSSLSKDVYDMLHSMITNDLRSKIRYTGKSDKIPFANRLTANLLRDSVRATNPDPSMKDSQINHHIGCWFRMKVASN</sequence>
<evidence type="ECO:0000256" key="1">
    <source>
        <dbReference type="SAM" id="MobiDB-lite"/>
    </source>
</evidence>
<dbReference type="Proteomes" id="UP000198287">
    <property type="component" value="Unassembled WGS sequence"/>
</dbReference>
<proteinExistence type="predicted"/>
<dbReference type="AlphaFoldDB" id="A0A226D9I9"/>
<evidence type="ECO:0000313" key="2">
    <source>
        <dbReference type="EMBL" id="OXA42212.1"/>
    </source>
</evidence>
<protein>
    <submittedName>
        <fullName evidence="2">Uncharacterized protein</fullName>
    </submittedName>
</protein>
<keyword evidence="3" id="KW-1185">Reference proteome</keyword>
<dbReference type="PANTHER" id="PTHR34153">
    <property type="entry name" value="SI:CH211-262H13.3-RELATED-RELATED"/>
    <property type="match status" value="1"/>
</dbReference>
<feature type="compositionally biased region" description="Polar residues" evidence="1">
    <location>
        <begin position="81"/>
        <end position="95"/>
    </location>
</feature>
<organism evidence="2 3">
    <name type="scientific">Folsomia candida</name>
    <name type="common">Springtail</name>
    <dbReference type="NCBI Taxonomy" id="158441"/>
    <lineage>
        <taxon>Eukaryota</taxon>
        <taxon>Metazoa</taxon>
        <taxon>Ecdysozoa</taxon>
        <taxon>Arthropoda</taxon>
        <taxon>Hexapoda</taxon>
        <taxon>Collembola</taxon>
        <taxon>Entomobryomorpha</taxon>
        <taxon>Isotomoidea</taxon>
        <taxon>Isotomidae</taxon>
        <taxon>Proisotominae</taxon>
        <taxon>Folsomia</taxon>
    </lineage>
</organism>
<feature type="compositionally biased region" description="Basic and acidic residues" evidence="1">
    <location>
        <begin position="149"/>
        <end position="159"/>
    </location>
</feature>
<reference evidence="2 3" key="1">
    <citation type="submission" date="2015-12" db="EMBL/GenBank/DDBJ databases">
        <title>The genome of Folsomia candida.</title>
        <authorList>
            <person name="Faddeeva A."/>
            <person name="Derks M.F."/>
            <person name="Anvar Y."/>
            <person name="Smit S."/>
            <person name="Van Straalen N."/>
            <person name="Roelofs D."/>
        </authorList>
    </citation>
    <scope>NUCLEOTIDE SEQUENCE [LARGE SCALE GENOMIC DNA]</scope>
    <source>
        <strain evidence="2 3">VU population</strain>
        <tissue evidence="2">Whole body</tissue>
    </source>
</reference>
<accession>A0A226D9I9</accession>
<dbReference type="OrthoDB" id="6784356at2759"/>
<dbReference type="EMBL" id="LNIX01000026">
    <property type="protein sequence ID" value="OXA42212.1"/>
    <property type="molecule type" value="Genomic_DNA"/>
</dbReference>
<evidence type="ECO:0000313" key="3">
    <source>
        <dbReference type="Proteomes" id="UP000198287"/>
    </source>
</evidence>
<comment type="caution">
    <text evidence="2">The sequence shown here is derived from an EMBL/GenBank/DDBJ whole genome shotgun (WGS) entry which is preliminary data.</text>
</comment>
<feature type="region of interest" description="Disordered" evidence="1">
    <location>
        <begin position="78"/>
        <end position="190"/>
    </location>
</feature>